<feature type="transmembrane region" description="Helical" evidence="7">
    <location>
        <begin position="346"/>
        <end position="367"/>
    </location>
</feature>
<dbReference type="PANTHER" id="PTHR30176:SF3">
    <property type="entry name" value="FERREDOXIN-TYPE PROTEIN NAPH"/>
    <property type="match status" value="1"/>
</dbReference>
<evidence type="ECO:0000256" key="1">
    <source>
        <dbReference type="ARBA" id="ARBA00022448"/>
    </source>
</evidence>
<dbReference type="GO" id="GO:0046872">
    <property type="term" value="F:metal ion binding"/>
    <property type="evidence" value="ECO:0007669"/>
    <property type="project" value="UniProtKB-KW"/>
</dbReference>
<dbReference type="InterPro" id="IPR017896">
    <property type="entry name" value="4Fe4S_Fe-S-bd"/>
</dbReference>
<dbReference type="Pfam" id="PF12801">
    <property type="entry name" value="Fer4_5"/>
    <property type="match status" value="2"/>
</dbReference>
<evidence type="ECO:0000313" key="10">
    <source>
        <dbReference type="Proteomes" id="UP000323671"/>
    </source>
</evidence>
<keyword evidence="6" id="KW-0411">Iron-sulfur</keyword>
<dbReference type="InterPro" id="IPR051684">
    <property type="entry name" value="Electron_Trans/Redox"/>
</dbReference>
<keyword evidence="3" id="KW-0479">Metal-binding</keyword>
<proteinExistence type="predicted"/>
<keyword evidence="4" id="KW-0249">Electron transport</keyword>
<evidence type="ECO:0000256" key="5">
    <source>
        <dbReference type="ARBA" id="ARBA00023004"/>
    </source>
</evidence>
<evidence type="ECO:0000259" key="8">
    <source>
        <dbReference type="Pfam" id="PF12801"/>
    </source>
</evidence>
<keyword evidence="1" id="KW-0813">Transport</keyword>
<dbReference type="PANTHER" id="PTHR30176">
    <property type="entry name" value="FERREDOXIN-TYPE PROTEIN NAPH"/>
    <property type="match status" value="1"/>
</dbReference>
<reference evidence="9 10" key="1">
    <citation type="submission" date="2017-07" db="EMBL/GenBank/DDBJ databases">
        <title>Complete genome sequence of Oryzomicrobium terrae TPP412.</title>
        <authorList>
            <person name="Chiu L.-W."/>
            <person name="Lo K.-J."/>
            <person name="Tsai Y.-M."/>
            <person name="Lin S.-S."/>
            <person name="Kuo C.-H."/>
            <person name="Liu C.-T."/>
        </authorList>
    </citation>
    <scope>NUCLEOTIDE SEQUENCE [LARGE SCALE GENOMIC DNA]</scope>
    <source>
        <strain evidence="9 10">TPP412</strain>
    </source>
</reference>
<feature type="transmembrane region" description="Helical" evidence="7">
    <location>
        <begin position="83"/>
        <end position="108"/>
    </location>
</feature>
<keyword evidence="7" id="KW-0472">Membrane</keyword>
<keyword evidence="5" id="KW-0408">Iron</keyword>
<feature type="transmembrane region" description="Helical" evidence="7">
    <location>
        <begin position="453"/>
        <end position="477"/>
    </location>
</feature>
<evidence type="ECO:0000256" key="2">
    <source>
        <dbReference type="ARBA" id="ARBA00022485"/>
    </source>
</evidence>
<name>A0A5C1E7N8_9RHOO</name>
<dbReference type="AlphaFoldDB" id="A0A5C1E7N8"/>
<evidence type="ECO:0000256" key="3">
    <source>
        <dbReference type="ARBA" id="ARBA00022723"/>
    </source>
</evidence>
<protein>
    <submittedName>
        <fullName evidence="9">Putative nitrogen fixation protein</fullName>
    </submittedName>
</protein>
<feature type="domain" description="4Fe-4S ferredoxin-type" evidence="8">
    <location>
        <begin position="83"/>
        <end position="125"/>
    </location>
</feature>
<dbReference type="GO" id="GO:0005886">
    <property type="term" value="C:plasma membrane"/>
    <property type="evidence" value="ECO:0007669"/>
    <property type="project" value="TreeGrafter"/>
</dbReference>
<dbReference type="EMBL" id="CP022579">
    <property type="protein sequence ID" value="QEL64966.1"/>
    <property type="molecule type" value="Genomic_DNA"/>
</dbReference>
<evidence type="ECO:0000313" key="9">
    <source>
        <dbReference type="EMBL" id="QEL64966.1"/>
    </source>
</evidence>
<evidence type="ECO:0000256" key="7">
    <source>
        <dbReference type="SAM" id="Phobius"/>
    </source>
</evidence>
<feature type="transmembrane region" description="Helical" evidence="7">
    <location>
        <begin position="387"/>
        <end position="410"/>
    </location>
</feature>
<dbReference type="GO" id="GO:0051539">
    <property type="term" value="F:4 iron, 4 sulfur cluster binding"/>
    <property type="evidence" value="ECO:0007669"/>
    <property type="project" value="UniProtKB-KW"/>
</dbReference>
<accession>A0A5C1E7N8</accession>
<evidence type="ECO:0000256" key="6">
    <source>
        <dbReference type="ARBA" id="ARBA00023014"/>
    </source>
</evidence>
<evidence type="ECO:0000256" key="4">
    <source>
        <dbReference type="ARBA" id="ARBA00022982"/>
    </source>
</evidence>
<feature type="transmembrane region" description="Helical" evidence="7">
    <location>
        <begin position="274"/>
        <end position="293"/>
    </location>
</feature>
<feature type="domain" description="4Fe-4S ferredoxin-type" evidence="8">
    <location>
        <begin position="169"/>
        <end position="200"/>
    </location>
</feature>
<dbReference type="KEGG" id="otr:OTERR_14900"/>
<feature type="transmembrane region" description="Helical" evidence="7">
    <location>
        <begin position="129"/>
        <end position="149"/>
    </location>
</feature>
<keyword evidence="10" id="KW-1185">Reference proteome</keyword>
<feature type="transmembrane region" description="Helical" evidence="7">
    <location>
        <begin position="155"/>
        <end position="177"/>
    </location>
</feature>
<feature type="transmembrane region" description="Helical" evidence="7">
    <location>
        <begin position="422"/>
        <end position="441"/>
    </location>
</feature>
<keyword evidence="2" id="KW-0004">4Fe-4S</keyword>
<dbReference type="Proteomes" id="UP000323671">
    <property type="component" value="Chromosome"/>
</dbReference>
<organism evidence="9 10">
    <name type="scientific">Oryzomicrobium terrae</name>
    <dbReference type="NCBI Taxonomy" id="1735038"/>
    <lineage>
        <taxon>Bacteria</taxon>
        <taxon>Pseudomonadati</taxon>
        <taxon>Pseudomonadota</taxon>
        <taxon>Betaproteobacteria</taxon>
        <taxon>Rhodocyclales</taxon>
        <taxon>Rhodocyclaceae</taxon>
        <taxon>Oryzomicrobium</taxon>
    </lineage>
</organism>
<gene>
    <name evidence="9" type="primary">vnfA</name>
    <name evidence="9" type="ORF">OTERR_14900</name>
</gene>
<keyword evidence="7" id="KW-0812">Transmembrane</keyword>
<feature type="transmembrane region" description="Helical" evidence="7">
    <location>
        <begin position="41"/>
        <end position="63"/>
    </location>
</feature>
<keyword evidence="7" id="KW-1133">Transmembrane helix</keyword>
<sequence>MVVAKAAVIPIVPVGQRAAPSPMPATWLARLGEAMRRHRRIILAIQWVVIVFYVVLVTVPAFLPLPETGATIVSNLTLAAQFVFWGIWWPFVIFTTLFAGRVWCGVFCPEGALAEHVSRFGLNRRVPKFIRWSGWPFVAFILTTVYGQLVSVYEYAQAALLVLGGSTLAAIAVGFLYGREKRVWCRYLCPVSGVFSLLGRAAPLQFKVDRQVWREHRPNFRLECAPLVDVKGMTGSSDCHLCGQCSGFREAVHLTARLPGSEVARLPDGEVSKWDARLVVFGMLGVAVGAFQWSSSPWFVMAKQALAEWLVDREWFGPLESDIPWWILTHYPEAGDVFTWLDGALVLGYIGAMALVVGTWISLWLALAGQLTKGPGDTWRHAARRLAYTLTPLAGLGIFLGLSALTVTLLKAEGLRFPWLGSARGMVLAVGVLWSLGLAWRQLHHRNAPPSRMAAALTCMAMAVVPVVGSWMMLFYVW</sequence>